<feature type="domain" description="PARP catalytic" evidence="2">
    <location>
        <begin position="301"/>
        <end position="416"/>
    </location>
</feature>
<dbReference type="PANTHER" id="PTHR31681:SF3">
    <property type="entry name" value="OS04G0690100 PROTEIN"/>
    <property type="match status" value="1"/>
</dbReference>
<reference evidence="3" key="1">
    <citation type="journal article" date="2020" name="Nat. Commun.">
        <title>Large-scale genome sequencing of mycorrhizal fungi provides insights into the early evolution of symbiotic traits.</title>
        <authorList>
            <person name="Miyauchi S."/>
            <person name="Kiss E."/>
            <person name="Kuo A."/>
            <person name="Drula E."/>
            <person name="Kohler A."/>
            <person name="Sanchez-Garcia M."/>
            <person name="Morin E."/>
            <person name="Andreopoulos B."/>
            <person name="Barry K.W."/>
            <person name="Bonito G."/>
            <person name="Buee M."/>
            <person name="Carver A."/>
            <person name="Chen C."/>
            <person name="Cichocki N."/>
            <person name="Clum A."/>
            <person name="Culley D."/>
            <person name="Crous P.W."/>
            <person name="Fauchery L."/>
            <person name="Girlanda M."/>
            <person name="Hayes R.D."/>
            <person name="Keri Z."/>
            <person name="LaButti K."/>
            <person name="Lipzen A."/>
            <person name="Lombard V."/>
            <person name="Magnuson J."/>
            <person name="Maillard F."/>
            <person name="Murat C."/>
            <person name="Nolan M."/>
            <person name="Ohm R.A."/>
            <person name="Pangilinan J."/>
            <person name="Pereira M.F."/>
            <person name="Perotto S."/>
            <person name="Peter M."/>
            <person name="Pfister S."/>
            <person name="Riley R."/>
            <person name="Sitrit Y."/>
            <person name="Stielow J.B."/>
            <person name="Szollosi G."/>
            <person name="Zifcakova L."/>
            <person name="Stursova M."/>
            <person name="Spatafora J.W."/>
            <person name="Tedersoo L."/>
            <person name="Vaario L.M."/>
            <person name="Yamada A."/>
            <person name="Yan M."/>
            <person name="Wang P."/>
            <person name="Xu J."/>
            <person name="Bruns T."/>
            <person name="Baldrian P."/>
            <person name="Vilgalys R."/>
            <person name="Dunand C."/>
            <person name="Henrissat B."/>
            <person name="Grigoriev I.V."/>
            <person name="Hibbett D."/>
            <person name="Nagy L.G."/>
            <person name="Martin F.M."/>
        </authorList>
    </citation>
    <scope>NUCLEOTIDE SEQUENCE</scope>
    <source>
        <strain evidence="3">UH-Tt-Lm1</strain>
    </source>
</reference>
<dbReference type="AlphaFoldDB" id="A0A9P6HNP2"/>
<reference evidence="3" key="2">
    <citation type="submission" date="2020-11" db="EMBL/GenBank/DDBJ databases">
        <authorList>
            <consortium name="DOE Joint Genome Institute"/>
            <person name="Kuo A."/>
            <person name="Miyauchi S."/>
            <person name="Kiss E."/>
            <person name="Drula E."/>
            <person name="Kohler A."/>
            <person name="Sanchez-Garcia M."/>
            <person name="Andreopoulos B."/>
            <person name="Barry K.W."/>
            <person name="Bonito G."/>
            <person name="Buee M."/>
            <person name="Carver A."/>
            <person name="Chen C."/>
            <person name="Cichocki N."/>
            <person name="Clum A."/>
            <person name="Culley D."/>
            <person name="Crous P.W."/>
            <person name="Fauchery L."/>
            <person name="Girlanda M."/>
            <person name="Hayes R."/>
            <person name="Keri Z."/>
            <person name="Labutti K."/>
            <person name="Lipzen A."/>
            <person name="Lombard V."/>
            <person name="Magnuson J."/>
            <person name="Maillard F."/>
            <person name="Morin E."/>
            <person name="Murat C."/>
            <person name="Nolan M."/>
            <person name="Ohm R."/>
            <person name="Pangilinan J."/>
            <person name="Pereira M."/>
            <person name="Perotto S."/>
            <person name="Peter M."/>
            <person name="Riley R."/>
            <person name="Sitrit Y."/>
            <person name="Stielow B."/>
            <person name="Szollosi G."/>
            <person name="Zifcakova L."/>
            <person name="Stursova M."/>
            <person name="Spatafora J.W."/>
            <person name="Tedersoo L."/>
            <person name="Vaario L.-M."/>
            <person name="Yamada A."/>
            <person name="Yan M."/>
            <person name="Wang P."/>
            <person name="Xu J."/>
            <person name="Bruns T."/>
            <person name="Baldrian P."/>
            <person name="Vilgalys R."/>
            <person name="Henrissat B."/>
            <person name="Grigoriev I.V."/>
            <person name="Hibbett D."/>
            <person name="Nagy L.G."/>
            <person name="Martin F.M."/>
        </authorList>
    </citation>
    <scope>NUCLEOTIDE SEQUENCE</scope>
    <source>
        <strain evidence="3">UH-Tt-Lm1</strain>
    </source>
</reference>
<feature type="compositionally biased region" description="Low complexity" evidence="1">
    <location>
        <begin position="147"/>
        <end position="156"/>
    </location>
</feature>
<proteinExistence type="predicted"/>
<dbReference type="Pfam" id="PF00644">
    <property type="entry name" value="PARP"/>
    <property type="match status" value="1"/>
</dbReference>
<evidence type="ECO:0000313" key="3">
    <source>
        <dbReference type="EMBL" id="KAF9790511.1"/>
    </source>
</evidence>
<comment type="caution">
    <text evidence="3">The sequence shown here is derived from an EMBL/GenBank/DDBJ whole genome shotgun (WGS) entry which is preliminary data.</text>
</comment>
<evidence type="ECO:0000313" key="4">
    <source>
        <dbReference type="Proteomes" id="UP000736335"/>
    </source>
</evidence>
<dbReference type="InterPro" id="IPR012317">
    <property type="entry name" value="Poly(ADP-ribose)pol_cat_dom"/>
</dbReference>
<dbReference type="Gene3D" id="3.90.228.10">
    <property type="match status" value="1"/>
</dbReference>
<gene>
    <name evidence="3" type="ORF">BJ322DRAFT_395497</name>
</gene>
<sequence length="446" mass="48550">MFARRARLPVVSPPLCPNCDDMPILPNPATGGYFNYCSRTCATQARQNRSNQQSGSLCEQCKLRPKFSNGTHAYRYCGRTCARLAANSTSNQTNLPTIPPVNPPANPPVNLPANPTVNPPANPPPANPPPANPPPANPPPANPLVNPPVNSSVNPSGLARPSPPQPTSSGQTCRTPRCKRPVFVHPDGTPSDYCMMTHKKWGEHGCISCRAAPRSNASVLCQSCHGNELKKAPAIVQVPEDHNNYKSVESQFKQSWRHKTACPEVKAIYKVISTEASLKQYDQYLDDVETRGNFATDGKSRGNEHRRWHGTTRKCKLGDTGNNTFCADAGCPLCCIIKSSFDLKFFKAATGWGRFGQGIYTSSTSSKSNDYSKNMGINSDWKALLLNKVVVGKGKKLTQNDTSLTAPPQGYDSVLAEVGGVLNYDELVVYNNDAVRPSYLIMYKSP</sequence>
<feature type="compositionally biased region" description="Pro residues" evidence="1">
    <location>
        <begin position="117"/>
        <end position="146"/>
    </location>
</feature>
<accession>A0A9P6HNP2</accession>
<dbReference type="SUPFAM" id="SSF56399">
    <property type="entry name" value="ADP-ribosylation"/>
    <property type="match status" value="1"/>
</dbReference>
<keyword evidence="4" id="KW-1185">Reference proteome</keyword>
<dbReference type="GO" id="GO:0003950">
    <property type="term" value="F:NAD+ poly-ADP-ribosyltransferase activity"/>
    <property type="evidence" value="ECO:0007669"/>
    <property type="project" value="InterPro"/>
</dbReference>
<evidence type="ECO:0000256" key="1">
    <source>
        <dbReference type="SAM" id="MobiDB-lite"/>
    </source>
</evidence>
<name>A0A9P6HNP2_9AGAM</name>
<feature type="compositionally biased region" description="Pro residues" evidence="1">
    <location>
        <begin position="97"/>
        <end position="110"/>
    </location>
</feature>
<dbReference type="EMBL" id="WIUZ02000002">
    <property type="protein sequence ID" value="KAF9790511.1"/>
    <property type="molecule type" value="Genomic_DNA"/>
</dbReference>
<feature type="region of interest" description="Disordered" evidence="1">
    <location>
        <begin position="92"/>
        <end position="184"/>
    </location>
</feature>
<protein>
    <submittedName>
        <fullName evidence="3">ADP-ribosylation</fullName>
    </submittedName>
</protein>
<dbReference type="Proteomes" id="UP000736335">
    <property type="component" value="Unassembled WGS sequence"/>
</dbReference>
<evidence type="ECO:0000259" key="2">
    <source>
        <dbReference type="Pfam" id="PF00644"/>
    </source>
</evidence>
<dbReference type="PANTHER" id="PTHR31681">
    <property type="entry name" value="C2H2-LIKE ZINC FINGER PROTEIN"/>
    <property type="match status" value="1"/>
</dbReference>
<dbReference type="OrthoDB" id="9514740at2759"/>
<organism evidence="3 4">
    <name type="scientific">Thelephora terrestris</name>
    <dbReference type="NCBI Taxonomy" id="56493"/>
    <lineage>
        <taxon>Eukaryota</taxon>
        <taxon>Fungi</taxon>
        <taxon>Dikarya</taxon>
        <taxon>Basidiomycota</taxon>
        <taxon>Agaricomycotina</taxon>
        <taxon>Agaricomycetes</taxon>
        <taxon>Thelephorales</taxon>
        <taxon>Thelephoraceae</taxon>
        <taxon>Thelephora</taxon>
    </lineage>
</organism>